<protein>
    <submittedName>
        <fullName evidence="3">Alpha/beta fold hydrolase</fullName>
    </submittedName>
</protein>
<keyword evidence="4" id="KW-1185">Reference proteome</keyword>
<dbReference type="PANTHER" id="PTHR43433:SF1">
    <property type="entry name" value="BLL5160 PROTEIN"/>
    <property type="match status" value="1"/>
</dbReference>
<dbReference type="Proteomes" id="UP001551482">
    <property type="component" value="Unassembled WGS sequence"/>
</dbReference>
<dbReference type="SUPFAM" id="SSF53474">
    <property type="entry name" value="alpha/beta-Hydrolases"/>
    <property type="match status" value="1"/>
</dbReference>
<dbReference type="InterPro" id="IPR050471">
    <property type="entry name" value="AB_hydrolase"/>
</dbReference>
<dbReference type="Gene3D" id="3.40.50.1820">
    <property type="entry name" value="alpha/beta hydrolase"/>
    <property type="match status" value="1"/>
</dbReference>
<dbReference type="InterPro" id="IPR000073">
    <property type="entry name" value="AB_hydrolase_1"/>
</dbReference>
<feature type="region of interest" description="Disordered" evidence="1">
    <location>
        <begin position="1"/>
        <end position="60"/>
    </location>
</feature>
<name>A0ABV3DBU7_9ACTN</name>
<dbReference type="EMBL" id="JBEZFP010000009">
    <property type="protein sequence ID" value="MEU8132897.1"/>
    <property type="molecule type" value="Genomic_DNA"/>
</dbReference>
<gene>
    <name evidence="3" type="ORF">AB0C36_05260</name>
</gene>
<accession>A0ABV3DBU7</accession>
<dbReference type="InterPro" id="IPR029058">
    <property type="entry name" value="AB_hydrolase_fold"/>
</dbReference>
<dbReference type="PANTHER" id="PTHR43433">
    <property type="entry name" value="HYDROLASE, ALPHA/BETA FOLD FAMILY PROTEIN"/>
    <property type="match status" value="1"/>
</dbReference>
<reference evidence="3 4" key="1">
    <citation type="submission" date="2024-06" db="EMBL/GenBank/DDBJ databases">
        <title>The Natural Products Discovery Center: Release of the First 8490 Sequenced Strains for Exploring Actinobacteria Biosynthetic Diversity.</title>
        <authorList>
            <person name="Kalkreuter E."/>
            <person name="Kautsar S.A."/>
            <person name="Yang D."/>
            <person name="Bader C.D."/>
            <person name="Teijaro C.N."/>
            <person name="Fluegel L."/>
            <person name="Davis C.M."/>
            <person name="Simpson J.R."/>
            <person name="Lauterbach L."/>
            <person name="Steele A.D."/>
            <person name="Gui C."/>
            <person name="Meng S."/>
            <person name="Li G."/>
            <person name="Viehrig K."/>
            <person name="Ye F."/>
            <person name="Su P."/>
            <person name="Kiefer A.F."/>
            <person name="Nichols A."/>
            <person name="Cepeda A.J."/>
            <person name="Yan W."/>
            <person name="Fan B."/>
            <person name="Jiang Y."/>
            <person name="Adhikari A."/>
            <person name="Zheng C.-J."/>
            <person name="Schuster L."/>
            <person name="Cowan T.M."/>
            <person name="Smanski M.J."/>
            <person name="Chevrette M.G."/>
            <person name="De Carvalho L.P.S."/>
            <person name="Shen B."/>
        </authorList>
    </citation>
    <scope>NUCLEOTIDE SEQUENCE [LARGE SCALE GENOMIC DNA]</scope>
    <source>
        <strain evidence="3 4">NPDC048946</strain>
    </source>
</reference>
<sequence>MTDVSSPAPDEVTPPAKAAEATQPAKQQPGMPAKKAARAVGRSKPRKAVPVPKTARGAADVTPLAEKAVAVAPGTPEIPAARTPASPAPVRRIRVVLARDGAALHVVEYGASDAAVTVVLAHGWTLTHGAWTAPARALAEDPGASVRVVTYDQRGHGRSSSGLARPFSVDQLAEDLVDILDATAPTGPVVLGGHSMGGMTIMALAAAHPELFGERVAGVLLVGTSGGDLVPQAPPFPLRDRLRGRAGMRFFAFGERRPSAFARGRRLLPGPQTKAHLRAVRRGLFGPGADEAAVRSCAWMIYNTSAEAVCGYFPALAAHDQSGQLAALSSVPVRIVVGDLDKLTPVGHSKRLAAELAHAELTVETGCGHMVLTERPASVTTPLRDLCRAAVGGPPVQARAT</sequence>
<evidence type="ECO:0000256" key="1">
    <source>
        <dbReference type="SAM" id="MobiDB-lite"/>
    </source>
</evidence>
<evidence type="ECO:0000313" key="3">
    <source>
        <dbReference type="EMBL" id="MEU8132897.1"/>
    </source>
</evidence>
<dbReference type="Pfam" id="PF00561">
    <property type="entry name" value="Abhydrolase_1"/>
    <property type="match status" value="1"/>
</dbReference>
<dbReference type="GO" id="GO:0016787">
    <property type="term" value="F:hydrolase activity"/>
    <property type="evidence" value="ECO:0007669"/>
    <property type="project" value="UniProtKB-KW"/>
</dbReference>
<evidence type="ECO:0000313" key="4">
    <source>
        <dbReference type="Proteomes" id="UP001551482"/>
    </source>
</evidence>
<organism evidence="3 4">
    <name type="scientific">Streptodolium elevatio</name>
    <dbReference type="NCBI Taxonomy" id="3157996"/>
    <lineage>
        <taxon>Bacteria</taxon>
        <taxon>Bacillati</taxon>
        <taxon>Actinomycetota</taxon>
        <taxon>Actinomycetes</taxon>
        <taxon>Kitasatosporales</taxon>
        <taxon>Streptomycetaceae</taxon>
        <taxon>Streptodolium</taxon>
    </lineage>
</organism>
<proteinExistence type="predicted"/>
<keyword evidence="3" id="KW-0378">Hydrolase</keyword>
<evidence type="ECO:0000259" key="2">
    <source>
        <dbReference type="Pfam" id="PF00561"/>
    </source>
</evidence>
<feature type="domain" description="AB hydrolase-1" evidence="2">
    <location>
        <begin position="117"/>
        <end position="376"/>
    </location>
</feature>
<comment type="caution">
    <text evidence="3">The sequence shown here is derived from an EMBL/GenBank/DDBJ whole genome shotgun (WGS) entry which is preliminary data.</text>
</comment>
<feature type="compositionally biased region" description="Basic residues" evidence="1">
    <location>
        <begin position="35"/>
        <end position="47"/>
    </location>
</feature>
<dbReference type="RefSeq" id="WP_358349491.1">
    <property type="nucleotide sequence ID" value="NZ_JBEZFP010000009.1"/>
</dbReference>